<feature type="binding site" evidence="6">
    <location>
        <position position="225"/>
    </location>
    <ligand>
        <name>S-adenosyl-L-methionine</name>
        <dbReference type="ChEBI" id="CHEBI:59789"/>
    </ligand>
</feature>
<dbReference type="RefSeq" id="WP_168676979.1">
    <property type="nucleotide sequence ID" value="NZ_BPKV01000007.1"/>
</dbReference>
<comment type="caution">
    <text evidence="7">The sequence shown here is derived from an EMBL/GenBank/DDBJ whole genome shotgun (WGS) entry which is preliminary data.</text>
</comment>
<dbReference type="PANTHER" id="PTHR43648:SF1">
    <property type="entry name" value="ELECTRON TRANSFER FLAVOPROTEIN BETA SUBUNIT LYSINE METHYLTRANSFERASE"/>
    <property type="match status" value="1"/>
</dbReference>
<keyword evidence="4 6" id="KW-0808">Transferase</keyword>
<dbReference type="AlphaFoldDB" id="A0A846ZA73"/>
<sequence length="298" mass="32260">MNWQAVQITTQNQAIEAVSEIFLSVGAQGVQIDDESDVQVIAYFEANDQFPAIVTTIRTRLAALANFGIDASPATITIDGIAQSDWENNWKQYYHAQRITRHLTVVPSWETFTPVQAEEKPIIMDPKLAFGTGTHETTQLMMEALETVVRGGETMIDVGTGSGVLAVAARQLGVGHILATDIDEMSVAVAKENLALNPVAADIPVIASDLLADVATAPVDLIVANILADVIARLIPQTVSRLKPTGYFLVSGIYDAIAPDIQAQLNAAGYRIVQKSQMGEWHSYIAQQKEAEPCNDIF</sequence>
<dbReference type="CDD" id="cd02440">
    <property type="entry name" value="AdoMet_MTases"/>
    <property type="match status" value="1"/>
</dbReference>
<dbReference type="InterPro" id="IPR004498">
    <property type="entry name" value="Ribosomal_PrmA_MeTrfase"/>
</dbReference>
<dbReference type="InterPro" id="IPR050078">
    <property type="entry name" value="Ribosomal_L11_MeTrfase_PrmA"/>
</dbReference>
<comment type="function">
    <text evidence="6">Methylates ribosomal protein L11.</text>
</comment>
<protein>
    <recommendedName>
        <fullName evidence="6">Ribosomal protein L11 methyltransferase</fullName>
        <shortName evidence="6">L11 Mtase</shortName>
        <ecNumber evidence="6">2.1.1.-</ecNumber>
    </recommendedName>
</protein>
<proteinExistence type="inferred from homology"/>
<dbReference type="HAMAP" id="MF_00735">
    <property type="entry name" value="Methyltr_PrmA"/>
    <property type="match status" value="1"/>
</dbReference>
<dbReference type="PANTHER" id="PTHR43648">
    <property type="entry name" value="ELECTRON TRANSFER FLAVOPROTEIN BETA SUBUNIT LYSINE METHYLTRANSFERASE"/>
    <property type="match status" value="1"/>
</dbReference>
<evidence type="ECO:0000256" key="6">
    <source>
        <dbReference type="HAMAP-Rule" id="MF_00735"/>
    </source>
</evidence>
<dbReference type="InterPro" id="IPR029063">
    <property type="entry name" value="SAM-dependent_MTases_sf"/>
</dbReference>
<keyword evidence="5 6" id="KW-0949">S-adenosyl-L-methionine</keyword>
<name>A0A846ZA73_9LACO</name>
<dbReference type="Proteomes" id="UP000590460">
    <property type="component" value="Unassembled WGS sequence"/>
</dbReference>
<keyword evidence="3 6" id="KW-0489">Methyltransferase</keyword>
<evidence type="ECO:0000313" key="7">
    <source>
        <dbReference type="EMBL" id="NKZ18647.1"/>
    </source>
</evidence>
<dbReference type="GO" id="GO:0005840">
    <property type="term" value="C:ribosome"/>
    <property type="evidence" value="ECO:0007669"/>
    <property type="project" value="UniProtKB-KW"/>
</dbReference>
<organism evidence="7 8">
    <name type="scientific">Leuconostoc holzapfelii</name>
    <dbReference type="NCBI Taxonomy" id="434464"/>
    <lineage>
        <taxon>Bacteria</taxon>
        <taxon>Bacillati</taxon>
        <taxon>Bacillota</taxon>
        <taxon>Bacilli</taxon>
        <taxon>Lactobacillales</taxon>
        <taxon>Lactobacillaceae</taxon>
        <taxon>Leuconostoc</taxon>
    </lineage>
</organism>
<comment type="catalytic activity">
    <reaction evidence="6">
        <text>L-lysyl-[protein] + 3 S-adenosyl-L-methionine = N(6),N(6),N(6)-trimethyl-L-lysyl-[protein] + 3 S-adenosyl-L-homocysteine + 3 H(+)</text>
        <dbReference type="Rhea" id="RHEA:54192"/>
        <dbReference type="Rhea" id="RHEA-COMP:9752"/>
        <dbReference type="Rhea" id="RHEA-COMP:13826"/>
        <dbReference type="ChEBI" id="CHEBI:15378"/>
        <dbReference type="ChEBI" id="CHEBI:29969"/>
        <dbReference type="ChEBI" id="CHEBI:57856"/>
        <dbReference type="ChEBI" id="CHEBI:59789"/>
        <dbReference type="ChEBI" id="CHEBI:61961"/>
    </reaction>
</comment>
<keyword evidence="7" id="KW-0689">Ribosomal protein</keyword>
<dbReference type="PIRSF" id="PIRSF000401">
    <property type="entry name" value="RPL11_MTase"/>
    <property type="match status" value="1"/>
</dbReference>
<keyword evidence="7" id="KW-0687">Ribonucleoprotein</keyword>
<evidence type="ECO:0000256" key="2">
    <source>
        <dbReference type="ARBA" id="ARBA00022490"/>
    </source>
</evidence>
<dbReference type="Gene3D" id="3.40.50.150">
    <property type="entry name" value="Vaccinia Virus protein VP39"/>
    <property type="match status" value="1"/>
</dbReference>
<evidence type="ECO:0000256" key="3">
    <source>
        <dbReference type="ARBA" id="ARBA00022603"/>
    </source>
</evidence>
<dbReference type="GO" id="GO:0032259">
    <property type="term" value="P:methylation"/>
    <property type="evidence" value="ECO:0007669"/>
    <property type="project" value="UniProtKB-KW"/>
</dbReference>
<accession>A0A846ZA73</accession>
<dbReference type="SUPFAM" id="SSF53335">
    <property type="entry name" value="S-adenosyl-L-methionine-dependent methyltransferases"/>
    <property type="match status" value="1"/>
</dbReference>
<comment type="subcellular location">
    <subcellularLocation>
        <location evidence="6">Cytoplasm</location>
    </subcellularLocation>
</comment>
<dbReference type="GO" id="GO:0008276">
    <property type="term" value="F:protein methyltransferase activity"/>
    <property type="evidence" value="ECO:0007669"/>
    <property type="project" value="UniProtKB-UniRule"/>
</dbReference>
<evidence type="ECO:0000313" key="8">
    <source>
        <dbReference type="Proteomes" id="UP000590460"/>
    </source>
</evidence>
<evidence type="ECO:0000256" key="4">
    <source>
        <dbReference type="ARBA" id="ARBA00022679"/>
    </source>
</evidence>
<evidence type="ECO:0000256" key="5">
    <source>
        <dbReference type="ARBA" id="ARBA00022691"/>
    </source>
</evidence>
<feature type="binding site" evidence="6">
    <location>
        <position position="159"/>
    </location>
    <ligand>
        <name>S-adenosyl-L-methionine</name>
        <dbReference type="ChEBI" id="CHEBI:59789"/>
    </ligand>
</feature>
<dbReference type="EC" id="2.1.1.-" evidence="6"/>
<gene>
    <name evidence="6 7" type="primary">prmA</name>
    <name evidence="7" type="ORF">HF966_05600</name>
</gene>
<dbReference type="Pfam" id="PF06325">
    <property type="entry name" value="PrmA"/>
    <property type="match status" value="1"/>
</dbReference>
<reference evidence="7 8" key="1">
    <citation type="submission" date="2020-04" db="EMBL/GenBank/DDBJ databases">
        <title>MicrobeNet Type strains.</title>
        <authorList>
            <person name="Nicholson A.C."/>
        </authorList>
    </citation>
    <scope>NUCLEOTIDE SEQUENCE [LARGE SCALE GENOMIC DNA]</scope>
    <source>
        <strain evidence="7 8">CCUG 54536</strain>
    </source>
</reference>
<comment type="similarity">
    <text evidence="1 6">Belongs to the methyltransferase superfamily. PrmA family.</text>
</comment>
<dbReference type="EMBL" id="JAAXPO010000005">
    <property type="protein sequence ID" value="NKZ18647.1"/>
    <property type="molecule type" value="Genomic_DNA"/>
</dbReference>
<feature type="binding site" evidence="6">
    <location>
        <position position="181"/>
    </location>
    <ligand>
        <name>S-adenosyl-L-methionine</name>
        <dbReference type="ChEBI" id="CHEBI:59789"/>
    </ligand>
</feature>
<feature type="binding site" evidence="6">
    <location>
        <position position="138"/>
    </location>
    <ligand>
        <name>S-adenosyl-L-methionine</name>
        <dbReference type="ChEBI" id="CHEBI:59789"/>
    </ligand>
</feature>
<dbReference type="NCBIfam" id="TIGR00406">
    <property type="entry name" value="prmA"/>
    <property type="match status" value="1"/>
</dbReference>
<keyword evidence="2 6" id="KW-0963">Cytoplasm</keyword>
<evidence type="ECO:0000256" key="1">
    <source>
        <dbReference type="ARBA" id="ARBA00009741"/>
    </source>
</evidence>
<dbReference type="GO" id="GO:0005737">
    <property type="term" value="C:cytoplasm"/>
    <property type="evidence" value="ECO:0007669"/>
    <property type="project" value="UniProtKB-SubCell"/>
</dbReference>